<dbReference type="Proteomes" id="UP000827284">
    <property type="component" value="Unassembled WGS sequence"/>
</dbReference>
<evidence type="ECO:0000256" key="2">
    <source>
        <dbReference type="ARBA" id="ARBA00004613"/>
    </source>
</evidence>
<dbReference type="EMBL" id="BQFW01000013">
    <property type="protein sequence ID" value="GJJ77509.1"/>
    <property type="molecule type" value="Genomic_DNA"/>
</dbReference>
<accession>A0A9P3HIT2</accession>
<dbReference type="GO" id="GO:0005576">
    <property type="term" value="C:extracellular region"/>
    <property type="evidence" value="ECO:0007669"/>
    <property type="project" value="UniProtKB-SubCell"/>
</dbReference>
<feature type="domain" description="Crinkler effector protein N-terminal" evidence="4">
    <location>
        <begin position="7"/>
        <end position="101"/>
    </location>
</feature>
<proteinExistence type="predicted"/>
<evidence type="ECO:0000313" key="6">
    <source>
        <dbReference type="Proteomes" id="UP000827284"/>
    </source>
</evidence>
<keyword evidence="3" id="KW-0964">Secreted</keyword>
<evidence type="ECO:0000259" key="4">
    <source>
        <dbReference type="Pfam" id="PF20147"/>
    </source>
</evidence>
<name>A0A9P3HIT2_9FUNG</name>
<comment type="subcellular location">
    <subcellularLocation>
        <location evidence="1">Host cell</location>
    </subcellularLocation>
    <subcellularLocation>
        <location evidence="2">Secreted</location>
    </subcellularLocation>
</comment>
<sequence length="223" mass="24730">MANLLLLNCIVKDDVTPFPVEILSTETVALLKDAIKTELELRIPAKDLALWKVPEGTPEAQMPNILSGLNDANKLNPLLRLQHERLFPHGAADGVIHIVVQLPDSENHDQLFQGLDVSQDIESGKVTPGQYLILKVDFSTVNRFGDIETAEVDMNSKINSSIRAFYLNYAHYLGVIPGSELIKEKISNNGLESFCTCTDFVMDTLRDAKEKDDPLLGVKGIYL</sequence>
<evidence type="ECO:0000256" key="3">
    <source>
        <dbReference type="ARBA" id="ARBA00022525"/>
    </source>
</evidence>
<dbReference type="GO" id="GO:0043657">
    <property type="term" value="C:host cell"/>
    <property type="evidence" value="ECO:0007669"/>
    <property type="project" value="UniProtKB-SubCell"/>
</dbReference>
<dbReference type="InterPro" id="IPR045379">
    <property type="entry name" value="Crinkler_N"/>
</dbReference>
<evidence type="ECO:0000313" key="5">
    <source>
        <dbReference type="EMBL" id="GJJ77509.1"/>
    </source>
</evidence>
<reference evidence="5" key="2">
    <citation type="journal article" date="2022" name="Microbiol. Resour. Announc.">
        <title>Whole-Genome Sequence of Entomortierella parvispora E1425, a Mucoromycotan Fungus Associated with Burkholderiaceae-Related Endosymbiotic Bacteria.</title>
        <authorList>
            <person name="Herlambang A."/>
            <person name="Guo Y."/>
            <person name="Takashima Y."/>
            <person name="Narisawa K."/>
            <person name="Ohta H."/>
            <person name="Nishizawa T."/>
        </authorList>
    </citation>
    <scope>NUCLEOTIDE SEQUENCE</scope>
    <source>
        <strain evidence="5">E1425</strain>
    </source>
</reference>
<dbReference type="OrthoDB" id="5380555at2759"/>
<protein>
    <recommendedName>
        <fullName evidence="4">Crinkler effector protein N-terminal domain-containing protein</fullName>
    </recommendedName>
</protein>
<comment type="caution">
    <text evidence="5">The sequence shown here is derived from an EMBL/GenBank/DDBJ whole genome shotgun (WGS) entry which is preliminary data.</text>
</comment>
<dbReference type="AlphaFoldDB" id="A0A9P3HIT2"/>
<organism evidence="5 6">
    <name type="scientific">Entomortierella parvispora</name>
    <dbReference type="NCBI Taxonomy" id="205924"/>
    <lineage>
        <taxon>Eukaryota</taxon>
        <taxon>Fungi</taxon>
        <taxon>Fungi incertae sedis</taxon>
        <taxon>Mucoromycota</taxon>
        <taxon>Mortierellomycotina</taxon>
        <taxon>Mortierellomycetes</taxon>
        <taxon>Mortierellales</taxon>
        <taxon>Mortierellaceae</taxon>
        <taxon>Entomortierella</taxon>
    </lineage>
</organism>
<gene>
    <name evidence="5" type="ORF">EMPS_09868</name>
</gene>
<reference evidence="5" key="1">
    <citation type="submission" date="2021-11" db="EMBL/GenBank/DDBJ databases">
        <authorList>
            <person name="Herlambang A."/>
            <person name="Guo Y."/>
            <person name="Takashima Y."/>
            <person name="Nishizawa T."/>
        </authorList>
    </citation>
    <scope>NUCLEOTIDE SEQUENCE</scope>
    <source>
        <strain evidence="5">E1425</strain>
    </source>
</reference>
<evidence type="ECO:0000256" key="1">
    <source>
        <dbReference type="ARBA" id="ARBA00004340"/>
    </source>
</evidence>
<keyword evidence="6" id="KW-1185">Reference proteome</keyword>
<dbReference type="Pfam" id="PF20147">
    <property type="entry name" value="Crinkler"/>
    <property type="match status" value="1"/>
</dbReference>